<reference evidence="3 5" key="1">
    <citation type="submission" date="2020-06" db="EMBL/GenBank/DDBJ databases">
        <title>Description of novel acetic acid bacteria.</title>
        <authorList>
            <person name="Sombolestani A."/>
        </authorList>
    </citation>
    <scope>NUCLEOTIDE SEQUENCE [LARGE SCALE GENOMIC DNA]</scope>
    <source>
        <strain evidence="3 5">LMG 26838</strain>
    </source>
</reference>
<dbReference type="Proteomes" id="UP000565205">
    <property type="component" value="Unassembled WGS sequence"/>
</dbReference>
<feature type="compositionally biased region" description="Basic residues" evidence="1">
    <location>
        <begin position="12"/>
        <end position="22"/>
    </location>
</feature>
<gene>
    <name evidence="2" type="ORF">FHR90_001654</name>
    <name evidence="3" type="ORF">HUK83_06000</name>
</gene>
<keyword evidence="4" id="KW-1185">Reference proteome</keyword>
<name>A0A839V2L5_9PROT</name>
<dbReference type="Pfam" id="PF01663">
    <property type="entry name" value="Phosphodiest"/>
    <property type="match status" value="1"/>
</dbReference>
<dbReference type="Gene3D" id="3.40.720.10">
    <property type="entry name" value="Alkaline Phosphatase, subunit A"/>
    <property type="match status" value="1"/>
</dbReference>
<evidence type="ECO:0000313" key="3">
    <source>
        <dbReference type="EMBL" id="NVN29887.1"/>
    </source>
</evidence>
<protein>
    <submittedName>
        <fullName evidence="3">Alkaline phosphatase family protein</fullName>
    </submittedName>
    <submittedName>
        <fullName evidence="2">Putative AlkP superfamily pyrophosphatase or phosphodiesterase</fullName>
    </submittedName>
</protein>
<dbReference type="PANTHER" id="PTHR10151:SF120">
    <property type="entry name" value="BIS(5'-ADENOSYL)-TRIPHOSPHATASE"/>
    <property type="match status" value="1"/>
</dbReference>
<proteinExistence type="predicted"/>
<organism evidence="2 4">
    <name type="scientific">Endobacter medicaginis</name>
    <dbReference type="NCBI Taxonomy" id="1181271"/>
    <lineage>
        <taxon>Bacteria</taxon>
        <taxon>Pseudomonadati</taxon>
        <taxon>Pseudomonadota</taxon>
        <taxon>Alphaproteobacteria</taxon>
        <taxon>Acetobacterales</taxon>
        <taxon>Acetobacteraceae</taxon>
        <taxon>Endobacter</taxon>
    </lineage>
</organism>
<comment type="caution">
    <text evidence="2">The sequence shown here is derived from an EMBL/GenBank/DDBJ whole genome shotgun (WGS) entry which is preliminary data.</text>
</comment>
<reference evidence="2 4" key="2">
    <citation type="submission" date="2020-08" db="EMBL/GenBank/DDBJ databases">
        <title>Genomic Encyclopedia of Type Strains, Phase III (KMG-III): the genomes of soil and plant-associated and newly described type strains.</title>
        <authorList>
            <person name="Whitman W."/>
        </authorList>
    </citation>
    <scope>NUCLEOTIDE SEQUENCE [LARGE SCALE GENOMIC DNA]</scope>
    <source>
        <strain evidence="2 4">CECT 8088</strain>
    </source>
</reference>
<evidence type="ECO:0000313" key="4">
    <source>
        <dbReference type="Proteomes" id="UP000557688"/>
    </source>
</evidence>
<dbReference type="AlphaFoldDB" id="A0A839V2L5"/>
<sequence length="442" mass="47695">MPGSLLAPGTLAHRRRDAKPHRRQRAGLLATLALLLAGCATNELAARGPGDHPPRRTVLLVSIDGFRADYLDRGLTPTLSALAAGGARAVAMRPAFPSITFPNHTTLVTGLDPDHHGVISNRMEDPADPSHRFEIDDARAVHEPFWWQEATPIWVTAARQGVRSAIEFWPGSTTPNHGILPAASSEYDGHAAYATRVDTVLHWLDAPDDGTRPGLLALYFEGVDSAGHRDGPDSSGVNDAIRRVDAALGRLVEGLRARGLLDRIDIVVVSDHGMEAVPRGQVIRLDQMLGSSSADILTDGPIADIRPREGREAKVARILLAPHAHMQCWRRQDIPKRLDFGSNPRVLPFFCLAGSGWVIAERPSQLEDSDGGAHGYDIADPEMAALFLAHGPDFRPASVLPEFPNVDVYALLAALLGIRPEPSQGETRVFDPALTDAALTSH</sequence>
<dbReference type="PANTHER" id="PTHR10151">
    <property type="entry name" value="ECTONUCLEOTIDE PYROPHOSPHATASE/PHOSPHODIESTERASE"/>
    <property type="match status" value="1"/>
</dbReference>
<dbReference type="InterPro" id="IPR002591">
    <property type="entry name" value="Phosphodiest/P_Trfase"/>
</dbReference>
<dbReference type="SUPFAM" id="SSF53649">
    <property type="entry name" value="Alkaline phosphatase-like"/>
    <property type="match status" value="1"/>
</dbReference>
<evidence type="ECO:0000313" key="5">
    <source>
        <dbReference type="Proteomes" id="UP000565205"/>
    </source>
</evidence>
<dbReference type="EMBL" id="JACHXV010000005">
    <property type="protein sequence ID" value="MBB3173822.1"/>
    <property type="molecule type" value="Genomic_DNA"/>
</dbReference>
<dbReference type="Proteomes" id="UP000557688">
    <property type="component" value="Unassembled WGS sequence"/>
</dbReference>
<dbReference type="EMBL" id="JABXXQ010000079">
    <property type="protein sequence ID" value="NVN29887.1"/>
    <property type="molecule type" value="Genomic_DNA"/>
</dbReference>
<evidence type="ECO:0000313" key="2">
    <source>
        <dbReference type="EMBL" id="MBB3173822.1"/>
    </source>
</evidence>
<dbReference type="RefSeq" id="WP_176622959.1">
    <property type="nucleotide sequence ID" value="NZ_JABXXQ010000079.1"/>
</dbReference>
<dbReference type="CDD" id="cd16018">
    <property type="entry name" value="Enpp"/>
    <property type="match status" value="1"/>
</dbReference>
<accession>A0A839V2L5</accession>
<dbReference type="GO" id="GO:0016787">
    <property type="term" value="F:hydrolase activity"/>
    <property type="evidence" value="ECO:0007669"/>
    <property type="project" value="UniProtKB-ARBA"/>
</dbReference>
<evidence type="ECO:0000256" key="1">
    <source>
        <dbReference type="SAM" id="MobiDB-lite"/>
    </source>
</evidence>
<dbReference type="InterPro" id="IPR017850">
    <property type="entry name" value="Alkaline_phosphatase_core_sf"/>
</dbReference>
<dbReference type="Gene3D" id="3.30.1360.180">
    <property type="match status" value="1"/>
</dbReference>
<feature type="region of interest" description="Disordered" evidence="1">
    <location>
        <begin position="1"/>
        <end position="22"/>
    </location>
</feature>